<keyword evidence="1" id="KW-0805">Transcription regulation</keyword>
<dbReference type="PROSITE" id="PS51077">
    <property type="entry name" value="HTH_ICLR"/>
    <property type="match status" value="1"/>
</dbReference>
<dbReference type="EMBL" id="NEVV01000001">
    <property type="protein sequence ID" value="OZI82316.1"/>
    <property type="molecule type" value="Genomic_DNA"/>
</dbReference>
<protein>
    <submittedName>
        <fullName evidence="6">IclR family transcriptional regulator</fullName>
    </submittedName>
</protein>
<dbReference type="SUPFAM" id="SSF55781">
    <property type="entry name" value="GAF domain-like"/>
    <property type="match status" value="1"/>
</dbReference>
<gene>
    <name evidence="6" type="ORF">CAL23_04355</name>
</gene>
<dbReference type="PANTHER" id="PTHR30136">
    <property type="entry name" value="HELIX-TURN-HELIX TRANSCRIPTIONAL REGULATOR, ICLR FAMILY"/>
    <property type="match status" value="1"/>
</dbReference>
<name>A0ABX4FJJ5_9BORD</name>
<evidence type="ECO:0000256" key="1">
    <source>
        <dbReference type="ARBA" id="ARBA00023015"/>
    </source>
</evidence>
<keyword evidence="2" id="KW-0238">DNA-binding</keyword>
<accession>A0ABX4FJJ5</accession>
<dbReference type="InterPro" id="IPR029016">
    <property type="entry name" value="GAF-like_dom_sf"/>
</dbReference>
<dbReference type="SMART" id="SM00346">
    <property type="entry name" value="HTH_ICLR"/>
    <property type="match status" value="1"/>
</dbReference>
<dbReference type="PROSITE" id="PS51078">
    <property type="entry name" value="ICLR_ED"/>
    <property type="match status" value="1"/>
</dbReference>
<feature type="domain" description="IclR-ED" evidence="5">
    <location>
        <begin position="56"/>
        <end position="238"/>
    </location>
</feature>
<keyword evidence="7" id="KW-1185">Reference proteome</keyword>
<organism evidence="6 7">
    <name type="scientific">Bordetella genomosp. 6</name>
    <dbReference type="NCBI Taxonomy" id="463024"/>
    <lineage>
        <taxon>Bacteria</taxon>
        <taxon>Pseudomonadati</taxon>
        <taxon>Pseudomonadota</taxon>
        <taxon>Betaproteobacteria</taxon>
        <taxon>Burkholderiales</taxon>
        <taxon>Alcaligenaceae</taxon>
        <taxon>Bordetella</taxon>
    </lineage>
</organism>
<dbReference type="Proteomes" id="UP000216524">
    <property type="component" value="Unassembled WGS sequence"/>
</dbReference>
<dbReference type="Gene3D" id="3.30.450.40">
    <property type="match status" value="1"/>
</dbReference>
<evidence type="ECO:0000313" key="6">
    <source>
        <dbReference type="EMBL" id="OZI82316.1"/>
    </source>
</evidence>
<dbReference type="InterPro" id="IPR014757">
    <property type="entry name" value="Tscrpt_reg_IclR_C"/>
</dbReference>
<proteinExistence type="predicted"/>
<evidence type="ECO:0000259" key="4">
    <source>
        <dbReference type="PROSITE" id="PS51077"/>
    </source>
</evidence>
<dbReference type="Gene3D" id="1.10.10.10">
    <property type="entry name" value="Winged helix-like DNA-binding domain superfamily/Winged helix DNA-binding domain"/>
    <property type="match status" value="1"/>
</dbReference>
<dbReference type="InterPro" id="IPR036388">
    <property type="entry name" value="WH-like_DNA-bd_sf"/>
</dbReference>
<dbReference type="InterPro" id="IPR050707">
    <property type="entry name" value="HTH_MetabolicPath_Reg"/>
</dbReference>
<dbReference type="Pfam" id="PF09339">
    <property type="entry name" value="HTH_IclR"/>
    <property type="match status" value="1"/>
</dbReference>
<comment type="caution">
    <text evidence="6">The sequence shown here is derived from an EMBL/GenBank/DDBJ whole genome shotgun (WGS) entry which is preliminary data.</text>
</comment>
<evidence type="ECO:0000259" key="5">
    <source>
        <dbReference type="PROSITE" id="PS51078"/>
    </source>
</evidence>
<evidence type="ECO:0000313" key="7">
    <source>
        <dbReference type="Proteomes" id="UP000216524"/>
    </source>
</evidence>
<dbReference type="InterPro" id="IPR036390">
    <property type="entry name" value="WH_DNA-bd_sf"/>
</dbReference>
<dbReference type="PANTHER" id="PTHR30136:SF24">
    <property type="entry name" value="HTH-TYPE TRANSCRIPTIONAL REPRESSOR ALLR"/>
    <property type="match status" value="1"/>
</dbReference>
<evidence type="ECO:0000256" key="2">
    <source>
        <dbReference type="ARBA" id="ARBA00023125"/>
    </source>
</evidence>
<dbReference type="SUPFAM" id="SSF46785">
    <property type="entry name" value="Winged helix' DNA-binding domain"/>
    <property type="match status" value="1"/>
</dbReference>
<evidence type="ECO:0000256" key="3">
    <source>
        <dbReference type="ARBA" id="ARBA00023163"/>
    </source>
</evidence>
<dbReference type="Pfam" id="PF01614">
    <property type="entry name" value="IclR_C"/>
    <property type="match status" value="1"/>
</dbReference>
<dbReference type="InterPro" id="IPR005471">
    <property type="entry name" value="Tscrpt_reg_IclR_N"/>
</dbReference>
<reference evidence="6 7" key="1">
    <citation type="submission" date="2017-05" db="EMBL/GenBank/DDBJ databases">
        <title>Complete and WGS of Bordetella genogroups.</title>
        <authorList>
            <person name="Spilker T."/>
            <person name="Lipuma J."/>
        </authorList>
    </citation>
    <scope>NUCLEOTIDE SEQUENCE [LARGE SCALE GENOMIC DNA]</scope>
    <source>
        <strain evidence="6 7">AU3139</strain>
    </source>
</reference>
<keyword evidence="3" id="KW-0804">Transcription</keyword>
<feature type="domain" description="HTH iclR-type" evidence="4">
    <location>
        <begin position="1"/>
        <end position="55"/>
    </location>
</feature>
<sequence>MHVLQLVADAPHPLAVAELARASGYPRATTHRIVAALLEQGMLAESVPGRYGLGPRLLELASRSWAAFDIRALLAPQLRALRDATGATVHLAVPDRQAMTYIEKLEAPGPVRMVSRIGGRLMLHSSAVGKAYLASLPGAELDAALAGLPLPALMPNTLTSESALRAELDIVRARGYAIDNEENEAGIVCYGVALAGPDGRALAGVSVSTVRVGQADPAACIAPLLELRAAAVRQLTGAGPVAAGAAS</sequence>